<evidence type="ECO:0000256" key="3">
    <source>
        <dbReference type="ARBA" id="ARBA00022692"/>
    </source>
</evidence>
<keyword evidence="3 10" id="KW-0812">Transmembrane</keyword>
<evidence type="ECO:0000256" key="4">
    <source>
        <dbReference type="ARBA" id="ARBA00022968"/>
    </source>
</evidence>
<accession>A0A238FLP0</accession>
<evidence type="ECO:0000313" key="12">
    <source>
        <dbReference type="EMBL" id="SCV71996.1"/>
    </source>
</evidence>
<proteinExistence type="inferred from homology"/>
<evidence type="ECO:0000256" key="1">
    <source>
        <dbReference type="ARBA" id="ARBA00004606"/>
    </source>
</evidence>
<dbReference type="GO" id="GO:0031505">
    <property type="term" value="P:fungal-type cell wall organization"/>
    <property type="evidence" value="ECO:0007669"/>
    <property type="project" value="TreeGrafter"/>
</dbReference>
<protein>
    <submittedName>
        <fullName evidence="12">BQ2448_4690 protein</fullName>
    </submittedName>
</protein>
<dbReference type="GO" id="GO:0005789">
    <property type="term" value="C:endoplasmic reticulum membrane"/>
    <property type="evidence" value="ECO:0007669"/>
    <property type="project" value="TreeGrafter"/>
</dbReference>
<name>A0A238FLP0_9BASI</name>
<evidence type="ECO:0000313" key="13">
    <source>
        <dbReference type="Proteomes" id="UP000198372"/>
    </source>
</evidence>
<feature type="compositionally biased region" description="Low complexity" evidence="9">
    <location>
        <begin position="57"/>
        <end position="70"/>
    </location>
</feature>
<evidence type="ECO:0000256" key="6">
    <source>
        <dbReference type="ARBA" id="ARBA00023136"/>
    </source>
</evidence>
<dbReference type="OrthoDB" id="412647at2759"/>
<reference evidence="13" key="1">
    <citation type="submission" date="2016-09" db="EMBL/GenBank/DDBJ databases">
        <authorList>
            <person name="Jeantristanb JTB J.-T."/>
            <person name="Ricardo R."/>
        </authorList>
    </citation>
    <scope>NUCLEOTIDE SEQUENCE [LARGE SCALE GENOMIC DNA]</scope>
</reference>
<dbReference type="PROSITE" id="PS51762">
    <property type="entry name" value="GH16_2"/>
    <property type="match status" value="1"/>
</dbReference>
<dbReference type="STRING" id="269621.A0A238FLP0"/>
<evidence type="ECO:0000256" key="2">
    <source>
        <dbReference type="ARBA" id="ARBA00010962"/>
    </source>
</evidence>
<dbReference type="Gene3D" id="2.60.120.200">
    <property type="match status" value="1"/>
</dbReference>
<dbReference type="InterPro" id="IPR000757">
    <property type="entry name" value="Beta-glucanase-like"/>
</dbReference>
<sequence>MASFNPLPLGSPPASPSLDTMPTSQTQPHLRRPQHSPLNPSNSGHGSGGGDGRTERQGSAGSGSASSSAESAHHPMHNTGYLARMSRSSTAPVNSMGVRRGDSSTLDHASLGVLSGTIGGSFGPFPRSSTFSTYADGKAPFSRRDSMASSDVAIDLLGGEQAYLPTSGYHYSQSDNSLAQRAGAQTPPWYDNSPLIDGPAAQNGAFLRHNADLLWTKENAADDDYLHEPDPAVEAMMDKQWGAPSWRGLFNVGVLTIVIVVIVGLFAGWPIYQYVITGRFPNGAGGTGDWGWGPGGINGSGQVPKITGLPSLIDSDTPHSVYTRKGHDGNTYNLVFSDEFNVDGRTFWPGDDPWWEAVDLWYWGTVDYEWYDPDALVTKDGNLEITMTQEPIHGLNFRSGMLQSWNKFCFSGGGIIEVSMSMPGSSKAMGFWPGVWTMGNLGRPGYGASNHGMWPYSYNSCDVGTLPNQTWPNGTTPVAAKQSGSKDYGGELSYLPGQRTSACTCPGEDHPGPNVGVGRGAPEIDINEMQVDYRGTGSTSQSIQFAPMDAGYLWKNTTPETIIYNTSRTFQNQWQGAIYQESASVITLTDDTSYEGKGYTRFSYEYTTGPNGFITWAVNDTATWTINAGAIGPNSEAGIGQRLISEEPMAIVLNLAISDKFQPPEWGKITFPGVLRIDFVRVWQQGQGDVGCDPSHHPTADYISRHPDIYTNANLTEYTQTNYTWPKNSLSATGCN</sequence>
<dbReference type="GO" id="GO:0006078">
    <property type="term" value="P:(1-&gt;6)-beta-D-glucan biosynthetic process"/>
    <property type="evidence" value="ECO:0007669"/>
    <property type="project" value="TreeGrafter"/>
</dbReference>
<dbReference type="GO" id="GO:0015926">
    <property type="term" value="F:glucosidase activity"/>
    <property type="evidence" value="ECO:0007669"/>
    <property type="project" value="TreeGrafter"/>
</dbReference>
<keyword evidence="8" id="KW-0961">Cell wall biogenesis/degradation</keyword>
<evidence type="ECO:0000256" key="8">
    <source>
        <dbReference type="ARBA" id="ARBA00023316"/>
    </source>
</evidence>
<dbReference type="AlphaFoldDB" id="A0A238FLP0"/>
<organism evidence="12 13">
    <name type="scientific">Microbotryum intermedium</name>
    <dbReference type="NCBI Taxonomy" id="269621"/>
    <lineage>
        <taxon>Eukaryota</taxon>
        <taxon>Fungi</taxon>
        <taxon>Dikarya</taxon>
        <taxon>Basidiomycota</taxon>
        <taxon>Pucciniomycotina</taxon>
        <taxon>Microbotryomycetes</taxon>
        <taxon>Microbotryales</taxon>
        <taxon>Microbotryaceae</taxon>
        <taxon>Microbotryum</taxon>
    </lineage>
</organism>
<feature type="transmembrane region" description="Helical" evidence="10">
    <location>
        <begin position="249"/>
        <end position="272"/>
    </location>
</feature>
<evidence type="ECO:0000256" key="5">
    <source>
        <dbReference type="ARBA" id="ARBA00022989"/>
    </source>
</evidence>
<dbReference type="InterPro" id="IPR005629">
    <property type="entry name" value="Skn1/Kre6/Sbg1"/>
</dbReference>
<evidence type="ECO:0000256" key="9">
    <source>
        <dbReference type="SAM" id="MobiDB-lite"/>
    </source>
</evidence>
<keyword evidence="4" id="KW-0735">Signal-anchor</keyword>
<feature type="region of interest" description="Disordered" evidence="9">
    <location>
        <begin position="1"/>
        <end position="75"/>
    </location>
</feature>
<dbReference type="InterPro" id="IPR013320">
    <property type="entry name" value="ConA-like_dom_sf"/>
</dbReference>
<keyword evidence="6 10" id="KW-0472">Membrane</keyword>
<evidence type="ECO:0000256" key="10">
    <source>
        <dbReference type="SAM" id="Phobius"/>
    </source>
</evidence>
<keyword evidence="7" id="KW-0325">Glycoprotein</keyword>
<evidence type="ECO:0000256" key="7">
    <source>
        <dbReference type="ARBA" id="ARBA00023180"/>
    </source>
</evidence>
<gene>
    <name evidence="12" type="ORF">BQ2448_4690</name>
</gene>
<comment type="similarity">
    <text evidence="2">Belongs to the SKN1/KRE6 family.</text>
</comment>
<keyword evidence="5 10" id="KW-1133">Transmembrane helix</keyword>
<comment type="subcellular location">
    <subcellularLocation>
        <location evidence="1">Membrane</location>
        <topology evidence="1">Single-pass type II membrane protein</topology>
    </subcellularLocation>
</comment>
<dbReference type="EMBL" id="FMSP01000008">
    <property type="protein sequence ID" value="SCV71996.1"/>
    <property type="molecule type" value="Genomic_DNA"/>
</dbReference>
<dbReference type="GO" id="GO:0005886">
    <property type="term" value="C:plasma membrane"/>
    <property type="evidence" value="ECO:0007669"/>
    <property type="project" value="TreeGrafter"/>
</dbReference>
<dbReference type="Proteomes" id="UP000198372">
    <property type="component" value="Unassembled WGS sequence"/>
</dbReference>
<evidence type="ECO:0000259" key="11">
    <source>
        <dbReference type="PROSITE" id="PS51762"/>
    </source>
</evidence>
<dbReference type="SUPFAM" id="SSF49899">
    <property type="entry name" value="Concanavalin A-like lectins/glucanases"/>
    <property type="match status" value="1"/>
</dbReference>
<dbReference type="PANTHER" id="PTHR31361">
    <property type="entry name" value="BETA-GLUCAN SYNTHESIS-ASSOCIATED PROTEIN KRE6-RELATED"/>
    <property type="match status" value="1"/>
</dbReference>
<dbReference type="Pfam" id="PF03935">
    <property type="entry name" value="SKN1_KRE6_Sbg1"/>
    <property type="match status" value="1"/>
</dbReference>
<dbReference type="PANTHER" id="PTHR31361:SF15">
    <property type="entry name" value="GH16 DOMAIN-CONTAINING PROTEIN"/>
    <property type="match status" value="1"/>
</dbReference>
<keyword evidence="13" id="KW-1185">Reference proteome</keyword>
<dbReference type="FunFam" id="2.60.120.200:FF:000135">
    <property type="entry name" value="Related to KRE6-glucan synthase subunit"/>
    <property type="match status" value="1"/>
</dbReference>
<feature type="domain" description="GH16" evidence="11">
    <location>
        <begin position="315"/>
        <end position="688"/>
    </location>
</feature>